<feature type="transmembrane region" description="Helical" evidence="1">
    <location>
        <begin position="526"/>
        <end position="548"/>
    </location>
</feature>
<keyword evidence="1" id="KW-0812">Transmembrane</keyword>
<evidence type="ECO:0000313" key="2">
    <source>
        <dbReference type="EMBL" id="TEB28300.1"/>
    </source>
</evidence>
<protein>
    <submittedName>
        <fullName evidence="2">Uncharacterized protein</fullName>
    </submittedName>
</protein>
<keyword evidence="1" id="KW-0472">Membrane</keyword>
<comment type="caution">
    <text evidence="2">The sequence shown here is derived from an EMBL/GenBank/DDBJ whole genome shotgun (WGS) entry which is preliminary data.</text>
</comment>
<dbReference type="OrthoDB" id="3227921at2759"/>
<accession>A0A4Y7T2B5</accession>
<feature type="transmembrane region" description="Helical" evidence="1">
    <location>
        <begin position="451"/>
        <end position="475"/>
    </location>
</feature>
<gene>
    <name evidence="2" type="ORF">FA13DRAFT_1711874</name>
</gene>
<reference evidence="2 3" key="1">
    <citation type="journal article" date="2019" name="Nat. Ecol. Evol.">
        <title>Megaphylogeny resolves global patterns of mushroom evolution.</title>
        <authorList>
            <person name="Varga T."/>
            <person name="Krizsan K."/>
            <person name="Foldi C."/>
            <person name="Dima B."/>
            <person name="Sanchez-Garcia M."/>
            <person name="Sanchez-Ramirez S."/>
            <person name="Szollosi G.J."/>
            <person name="Szarkandi J.G."/>
            <person name="Papp V."/>
            <person name="Albert L."/>
            <person name="Andreopoulos W."/>
            <person name="Angelini C."/>
            <person name="Antonin V."/>
            <person name="Barry K.W."/>
            <person name="Bougher N.L."/>
            <person name="Buchanan P."/>
            <person name="Buyck B."/>
            <person name="Bense V."/>
            <person name="Catcheside P."/>
            <person name="Chovatia M."/>
            <person name="Cooper J."/>
            <person name="Damon W."/>
            <person name="Desjardin D."/>
            <person name="Finy P."/>
            <person name="Geml J."/>
            <person name="Haridas S."/>
            <person name="Hughes K."/>
            <person name="Justo A."/>
            <person name="Karasinski D."/>
            <person name="Kautmanova I."/>
            <person name="Kiss B."/>
            <person name="Kocsube S."/>
            <person name="Kotiranta H."/>
            <person name="LaButti K.M."/>
            <person name="Lechner B.E."/>
            <person name="Liimatainen K."/>
            <person name="Lipzen A."/>
            <person name="Lukacs Z."/>
            <person name="Mihaltcheva S."/>
            <person name="Morgado L.N."/>
            <person name="Niskanen T."/>
            <person name="Noordeloos M.E."/>
            <person name="Ohm R.A."/>
            <person name="Ortiz-Santana B."/>
            <person name="Ovrebo C."/>
            <person name="Racz N."/>
            <person name="Riley R."/>
            <person name="Savchenko A."/>
            <person name="Shiryaev A."/>
            <person name="Soop K."/>
            <person name="Spirin V."/>
            <person name="Szebenyi C."/>
            <person name="Tomsovsky M."/>
            <person name="Tulloss R.E."/>
            <person name="Uehling J."/>
            <person name="Grigoriev I.V."/>
            <person name="Vagvolgyi C."/>
            <person name="Papp T."/>
            <person name="Martin F.M."/>
            <person name="Miettinen O."/>
            <person name="Hibbett D.S."/>
            <person name="Nagy L.G."/>
        </authorList>
    </citation>
    <scope>NUCLEOTIDE SEQUENCE [LARGE SCALE GENOMIC DNA]</scope>
    <source>
        <strain evidence="2 3">FP101781</strain>
    </source>
</reference>
<name>A0A4Y7T2B5_COPMI</name>
<dbReference type="Proteomes" id="UP000298030">
    <property type="component" value="Unassembled WGS sequence"/>
</dbReference>
<keyword evidence="1" id="KW-1133">Transmembrane helix</keyword>
<evidence type="ECO:0000256" key="1">
    <source>
        <dbReference type="SAM" id="Phobius"/>
    </source>
</evidence>
<feature type="transmembrane region" description="Helical" evidence="1">
    <location>
        <begin position="768"/>
        <end position="791"/>
    </location>
</feature>
<feature type="transmembrane region" description="Helical" evidence="1">
    <location>
        <begin position="407"/>
        <end position="430"/>
    </location>
</feature>
<keyword evidence="3" id="KW-1185">Reference proteome</keyword>
<dbReference type="AlphaFoldDB" id="A0A4Y7T2B5"/>
<feature type="transmembrane region" description="Helical" evidence="1">
    <location>
        <begin position="377"/>
        <end position="395"/>
    </location>
</feature>
<proteinExistence type="predicted"/>
<dbReference type="EMBL" id="QPFP01000033">
    <property type="protein sequence ID" value="TEB28300.1"/>
    <property type="molecule type" value="Genomic_DNA"/>
</dbReference>
<sequence length="946" mass="105796">MASPCYARTQGALRWGGPAWAVSVGKGRDDAELYPYSFVLSLALPSLALLRLASELHISHPLPGRRFFLLYRFISTHLLKSLLRYRLINEIGDEPSRHWTNSTLRGRQRGAQFRVPCAFLSLRRTRQAHRVRAFSWVEYKPQAGRATELVPQGTRGKLRTCLKSRPQSNDPDLERRGCPTYDATFSVMREARKECEDVDMARGKRRLAREKEKEREDAARAHGVDFDDILDHRTLRGVEIQCMSLRPLPKLACALGVSRPLATERRRVQPSIYEKHDIDDWGNPATQDRSLGYEGLPGHPGDASRSLGPTKGSFTLVLYRGVGSPEVLPHPTRWIPQFLLSTGLRLFYVRLVLVSALLTMGTTIYEAQRHLFEWDHILLTSVALATSIHQVLAAVGPHFPLPVWVDIALMVVETTLCLFLCGLPFAKAIFRDLDGLLTFAGISRAILLEELSTSVLAWSLVTLIILKVLSVAHAWGTKPLSKRVDLDPKDTASPWWSHAAHALFGRRLWKAHVPGESKGISTLRGFLASFAIAALVLFGVYQAILLPVSEVGKVPYRHARTRYLSLRAREKLTASNWTLILVGSIDMHALPCYGSQTPAIRIRHAEFTLTKVQKMKKIGDIAKVDCETPPFEPLDDEDDHEGPRAWETFFPNFEIRVDFTELLGSPDPQSNHSRAFDFLQVYVGLTNDTQAIIENTDPIVLVSRRQPTWSFPTRVSGGNPASKPSYTRVRGKYSILSRSNRNISTLGLTLRKNFSHWIFIEDYRSRSVLAGLSVIGGLGSFLSTILVMLVGTSLITAVNHLALGSAVANRFLLGSCITSGRFRKEMADRCDEQYPKLRTDLQGLKANPGLDAYIFDTMIDIGALGYDSHETRAPHSSHMYGCLDPEQARDGESKDNAGVAVVERAVYGCTESAFDHESVWSFKRHGGHEVYTISNRGEIQKKAVHE</sequence>
<evidence type="ECO:0000313" key="3">
    <source>
        <dbReference type="Proteomes" id="UP000298030"/>
    </source>
</evidence>
<feature type="transmembrane region" description="Helical" evidence="1">
    <location>
        <begin position="347"/>
        <end position="365"/>
    </location>
</feature>
<organism evidence="2 3">
    <name type="scientific">Coprinellus micaceus</name>
    <name type="common">Glistening ink-cap mushroom</name>
    <name type="synonym">Coprinus micaceus</name>
    <dbReference type="NCBI Taxonomy" id="71717"/>
    <lineage>
        <taxon>Eukaryota</taxon>
        <taxon>Fungi</taxon>
        <taxon>Dikarya</taxon>
        <taxon>Basidiomycota</taxon>
        <taxon>Agaricomycotina</taxon>
        <taxon>Agaricomycetes</taxon>
        <taxon>Agaricomycetidae</taxon>
        <taxon>Agaricales</taxon>
        <taxon>Agaricineae</taxon>
        <taxon>Psathyrellaceae</taxon>
        <taxon>Coprinellus</taxon>
    </lineage>
</organism>